<keyword evidence="2" id="KW-1185">Reference proteome</keyword>
<dbReference type="Proteomes" id="UP000002730">
    <property type="component" value="Chromosome"/>
</dbReference>
<dbReference type="KEGG" id="ccb:Clocel_0848"/>
<reference evidence="1 2" key="1">
    <citation type="submission" date="2010-08" db="EMBL/GenBank/DDBJ databases">
        <title>Complete sequence of Clostridium cellulovorans 743B.</title>
        <authorList>
            <consortium name="US DOE Joint Genome Institute"/>
            <person name="Lucas S."/>
            <person name="Copeland A."/>
            <person name="Lapidus A."/>
            <person name="Cheng J.-F."/>
            <person name="Bruce D."/>
            <person name="Goodwin L."/>
            <person name="Pitluck S."/>
            <person name="Chertkov O."/>
            <person name="Detter J.C."/>
            <person name="Han C."/>
            <person name="Tapia R."/>
            <person name="Land M."/>
            <person name="Hauser L."/>
            <person name="Chang Y.-J."/>
            <person name="Jeffries C."/>
            <person name="Kyrpides N."/>
            <person name="Ivanova N."/>
            <person name="Mikhailova N."/>
            <person name="Hemme C.L."/>
            <person name="Woyke T."/>
        </authorList>
    </citation>
    <scope>NUCLEOTIDE SEQUENCE [LARGE SCALE GENOMIC DNA]</scope>
    <source>
        <strain evidence="2">ATCC 35296 / DSM 3052 / OCM 3 / 743B</strain>
    </source>
</reference>
<proteinExistence type="predicted"/>
<gene>
    <name evidence="1" type="ordered locus">Clocel_0848</name>
</gene>
<sequence>MISKEFLALFDNMKEKSGKIMRANEYRKSVRKYTQDGEKHIKNFTKY</sequence>
<dbReference type="HOGENOM" id="CLU_3166403_0_0_9"/>
<dbReference type="AlphaFoldDB" id="D9SSM1"/>
<evidence type="ECO:0000313" key="2">
    <source>
        <dbReference type="Proteomes" id="UP000002730"/>
    </source>
</evidence>
<dbReference type="STRING" id="573061.Clocel_0848"/>
<organism evidence="1 2">
    <name type="scientific">Clostridium cellulovorans (strain ATCC 35296 / DSM 3052 / OCM 3 / 743B)</name>
    <dbReference type="NCBI Taxonomy" id="573061"/>
    <lineage>
        <taxon>Bacteria</taxon>
        <taxon>Bacillati</taxon>
        <taxon>Bacillota</taxon>
        <taxon>Clostridia</taxon>
        <taxon>Eubacteriales</taxon>
        <taxon>Clostridiaceae</taxon>
        <taxon>Clostridium</taxon>
    </lineage>
</organism>
<name>D9SSM1_CLOC7</name>
<evidence type="ECO:0000313" key="1">
    <source>
        <dbReference type="EMBL" id="ADL50618.1"/>
    </source>
</evidence>
<protein>
    <submittedName>
        <fullName evidence="1">Uncharacterized protein</fullName>
    </submittedName>
</protein>
<accession>D9SSM1</accession>
<dbReference type="EMBL" id="CP002160">
    <property type="protein sequence ID" value="ADL50618.1"/>
    <property type="molecule type" value="Genomic_DNA"/>
</dbReference>